<evidence type="ECO:0000256" key="3">
    <source>
        <dbReference type="ARBA" id="ARBA00008507"/>
    </source>
</evidence>
<reference evidence="7 8" key="1">
    <citation type="submission" date="2014-04" db="EMBL/GenBank/DDBJ databases">
        <authorList>
            <consortium name="DOE Joint Genome Institute"/>
            <person name="Kuo A."/>
            <person name="Gay G."/>
            <person name="Dore J."/>
            <person name="Kohler A."/>
            <person name="Nagy L.G."/>
            <person name="Floudas D."/>
            <person name="Copeland A."/>
            <person name="Barry K.W."/>
            <person name="Cichocki N."/>
            <person name="Veneault-Fourrey C."/>
            <person name="LaButti K."/>
            <person name="Lindquist E.A."/>
            <person name="Lipzen A."/>
            <person name="Lundell T."/>
            <person name="Morin E."/>
            <person name="Murat C."/>
            <person name="Sun H."/>
            <person name="Tunlid A."/>
            <person name="Henrissat B."/>
            <person name="Grigoriev I.V."/>
            <person name="Hibbett D.S."/>
            <person name="Martin F."/>
            <person name="Nordberg H.P."/>
            <person name="Cantor M.N."/>
            <person name="Hua S.X."/>
        </authorList>
    </citation>
    <scope>NUCLEOTIDE SEQUENCE [LARGE SCALE GENOMIC DNA]</scope>
    <source>
        <strain evidence="8">h7</strain>
    </source>
</reference>
<evidence type="ECO:0000256" key="1">
    <source>
        <dbReference type="ARBA" id="ARBA00003757"/>
    </source>
</evidence>
<keyword evidence="8" id="KW-1185">Reference proteome</keyword>
<comment type="similarity">
    <text evidence="3">Belongs to the misato family.</text>
</comment>
<evidence type="ECO:0000256" key="4">
    <source>
        <dbReference type="ARBA" id="ARBA00023128"/>
    </source>
</evidence>
<sequence>MKEIIYIQAGNLSNYTGTHFWNAQESYLPHTETDETIADAEISFSESVDAKSMSTLCPRLLMFDTKSNFGTLGGNNALGSIGEDAFEDSASLWDGTSIEYRQVQIPKSDYQKIMEVSSSDIHGLSPETKALGRTIRYWSDFSRVYYLPRSLQKLPDPLSWQETCVDWKEGQDIFNRYNENSELMEGPLRQLVEDCDNMQGIQIMNDTDTFGSFLSSFLSSFRDEYLKLPSLVFPLMAGVVSQNPDCDDTPNLRRFINEALYLRTLNEFSTLNVPIQPPSSWCNLMTDSLKFATTSVYHQSAILSAHIETCTLPLRLKPPQQDLFGLSTQLNWRGSSPFAELSGVFPFTSNSNFEDNLVNFSVDAPFKSSTRYTWLDVTRGFSSMQIRAYEKWSSTQRSSSVAYGTSVHSIAYPLPSSFPAFTSDWPSPRPPYSEASSSLSTSRNLATLLEGYAMFIDKCVRRRTTSLASIDVSLDDLKELANDLWTMHDNSSAENDESST</sequence>
<comment type="subcellular location">
    <subcellularLocation>
        <location evidence="2">Mitochondrion</location>
    </subcellularLocation>
</comment>
<dbReference type="InterPro" id="IPR019605">
    <property type="entry name" value="Misato_II_tubulin-like"/>
</dbReference>
<feature type="domain" description="DML1/Misato tubulin" evidence="6">
    <location>
        <begin position="133"/>
        <end position="316"/>
    </location>
</feature>
<dbReference type="InterPro" id="IPR049942">
    <property type="entry name" value="DML1/Misato"/>
</dbReference>
<dbReference type="SUPFAM" id="SSF52490">
    <property type="entry name" value="Tubulin nucleotide-binding domain-like"/>
    <property type="match status" value="1"/>
</dbReference>
<dbReference type="GO" id="GO:0007005">
    <property type="term" value="P:mitochondrion organization"/>
    <property type="evidence" value="ECO:0007669"/>
    <property type="project" value="InterPro"/>
</dbReference>
<accession>A0A0C3BLZ9</accession>
<dbReference type="InterPro" id="IPR029209">
    <property type="entry name" value="DML1/Misato_tubulin"/>
</dbReference>
<dbReference type="EMBL" id="KN831795">
    <property type="protein sequence ID" value="KIM37730.1"/>
    <property type="molecule type" value="Genomic_DNA"/>
</dbReference>
<dbReference type="AlphaFoldDB" id="A0A0C3BLZ9"/>
<dbReference type="Gene3D" id="3.40.50.1440">
    <property type="entry name" value="Tubulin/FtsZ, GTPase domain"/>
    <property type="match status" value="1"/>
</dbReference>
<dbReference type="PANTHER" id="PTHR13391:SF0">
    <property type="entry name" value="PROTEIN MISATO HOMOLOG 1"/>
    <property type="match status" value="1"/>
</dbReference>
<evidence type="ECO:0000313" key="8">
    <source>
        <dbReference type="Proteomes" id="UP000053424"/>
    </source>
</evidence>
<keyword evidence="4" id="KW-0496">Mitochondrion</keyword>
<evidence type="ECO:0000256" key="2">
    <source>
        <dbReference type="ARBA" id="ARBA00004173"/>
    </source>
</evidence>
<reference evidence="8" key="2">
    <citation type="submission" date="2015-01" db="EMBL/GenBank/DDBJ databases">
        <title>Evolutionary Origins and Diversification of the Mycorrhizal Mutualists.</title>
        <authorList>
            <consortium name="DOE Joint Genome Institute"/>
            <consortium name="Mycorrhizal Genomics Consortium"/>
            <person name="Kohler A."/>
            <person name="Kuo A."/>
            <person name="Nagy L.G."/>
            <person name="Floudas D."/>
            <person name="Copeland A."/>
            <person name="Barry K.W."/>
            <person name="Cichocki N."/>
            <person name="Veneault-Fourrey C."/>
            <person name="LaButti K."/>
            <person name="Lindquist E.A."/>
            <person name="Lipzen A."/>
            <person name="Lundell T."/>
            <person name="Morin E."/>
            <person name="Murat C."/>
            <person name="Riley R."/>
            <person name="Ohm R."/>
            <person name="Sun H."/>
            <person name="Tunlid A."/>
            <person name="Henrissat B."/>
            <person name="Grigoriev I.V."/>
            <person name="Hibbett D.S."/>
            <person name="Martin F."/>
        </authorList>
    </citation>
    <scope>NUCLEOTIDE SEQUENCE [LARGE SCALE GENOMIC DNA]</scope>
    <source>
        <strain evidence="8">h7</strain>
    </source>
</reference>
<feature type="domain" description="Misato Segment II tubulin-like" evidence="5">
    <location>
        <begin position="2"/>
        <end position="114"/>
    </location>
</feature>
<dbReference type="Pfam" id="PF10644">
    <property type="entry name" value="Misat_Tub_SegII"/>
    <property type="match status" value="1"/>
</dbReference>
<evidence type="ECO:0000259" key="5">
    <source>
        <dbReference type="Pfam" id="PF10644"/>
    </source>
</evidence>
<gene>
    <name evidence="7" type="ORF">M413DRAFT_20202</name>
</gene>
<evidence type="ECO:0000313" key="7">
    <source>
        <dbReference type="EMBL" id="KIM37730.1"/>
    </source>
</evidence>
<dbReference type="Proteomes" id="UP000053424">
    <property type="component" value="Unassembled WGS sequence"/>
</dbReference>
<dbReference type="HOGENOM" id="CLU_022511_2_0_1"/>
<dbReference type="GO" id="GO:0005739">
    <property type="term" value="C:mitochondrion"/>
    <property type="evidence" value="ECO:0007669"/>
    <property type="project" value="UniProtKB-SubCell"/>
</dbReference>
<name>A0A0C3BLZ9_HEBCY</name>
<evidence type="ECO:0008006" key="9">
    <source>
        <dbReference type="Google" id="ProtNLM"/>
    </source>
</evidence>
<proteinExistence type="inferred from homology"/>
<comment type="function">
    <text evidence="1">Involved in the partitioning of the mitochondrial organelle and mitochondrial DNA (mtDNA) inheritance.</text>
</comment>
<organism evidence="7 8">
    <name type="scientific">Hebeloma cylindrosporum</name>
    <dbReference type="NCBI Taxonomy" id="76867"/>
    <lineage>
        <taxon>Eukaryota</taxon>
        <taxon>Fungi</taxon>
        <taxon>Dikarya</taxon>
        <taxon>Basidiomycota</taxon>
        <taxon>Agaricomycotina</taxon>
        <taxon>Agaricomycetes</taxon>
        <taxon>Agaricomycetidae</taxon>
        <taxon>Agaricales</taxon>
        <taxon>Agaricineae</taxon>
        <taxon>Hymenogastraceae</taxon>
        <taxon>Hebeloma</taxon>
    </lineage>
</organism>
<dbReference type="Pfam" id="PF14881">
    <property type="entry name" value="Tubulin_3"/>
    <property type="match status" value="1"/>
</dbReference>
<dbReference type="OrthoDB" id="271881at2759"/>
<dbReference type="InterPro" id="IPR036525">
    <property type="entry name" value="Tubulin/FtsZ_GTPase_sf"/>
</dbReference>
<dbReference type="PANTHER" id="PTHR13391">
    <property type="entry name" value="MITOCHONDRIAL DISTRIBUTION REGULATOR MISATO"/>
    <property type="match status" value="1"/>
</dbReference>
<evidence type="ECO:0000259" key="6">
    <source>
        <dbReference type="Pfam" id="PF14881"/>
    </source>
</evidence>
<dbReference type="STRING" id="686832.A0A0C3BLZ9"/>
<protein>
    <recommendedName>
        <fullName evidence="9">Tubulin nucleotide-binding domain-like protein</fullName>
    </recommendedName>
</protein>